<name>A0ABV0BCX7_9SPHN</name>
<proteinExistence type="predicted"/>
<gene>
    <name evidence="2" type="ORF">TPR58_19665</name>
</gene>
<protein>
    <submittedName>
        <fullName evidence="2">Uncharacterized protein</fullName>
    </submittedName>
</protein>
<feature type="region of interest" description="Disordered" evidence="1">
    <location>
        <begin position="1"/>
        <end position="120"/>
    </location>
</feature>
<dbReference type="Proteomes" id="UP001427805">
    <property type="component" value="Unassembled WGS sequence"/>
</dbReference>
<evidence type="ECO:0000256" key="1">
    <source>
        <dbReference type="SAM" id="MobiDB-lite"/>
    </source>
</evidence>
<evidence type="ECO:0000313" key="2">
    <source>
        <dbReference type="EMBL" id="MEN3749402.1"/>
    </source>
</evidence>
<sequence length="120" mass="12539">MGNAHGRVMMDVNPIDTPTDAPEETGARQAAFSADAGTDESIADRLQRNPESKEARLDRALDESMDASDPPASTQPIHSHSAPASSGYNAQDEAKLAAAKAGQSEEPGLIGKIARKLGLD</sequence>
<dbReference type="EMBL" id="JBDIZK010000013">
    <property type="protein sequence ID" value="MEN3749402.1"/>
    <property type="molecule type" value="Genomic_DNA"/>
</dbReference>
<feature type="compositionally biased region" description="Polar residues" evidence="1">
    <location>
        <begin position="71"/>
        <end position="89"/>
    </location>
</feature>
<accession>A0ABV0BCX7</accession>
<organism evidence="2 3">
    <name type="scientific">Sphingomonas rustica</name>
    <dbReference type="NCBI Taxonomy" id="3103142"/>
    <lineage>
        <taxon>Bacteria</taxon>
        <taxon>Pseudomonadati</taxon>
        <taxon>Pseudomonadota</taxon>
        <taxon>Alphaproteobacteria</taxon>
        <taxon>Sphingomonadales</taxon>
        <taxon>Sphingomonadaceae</taxon>
        <taxon>Sphingomonas</taxon>
    </lineage>
</organism>
<comment type="caution">
    <text evidence="2">The sequence shown here is derived from an EMBL/GenBank/DDBJ whole genome shotgun (WGS) entry which is preliminary data.</text>
</comment>
<evidence type="ECO:0000313" key="3">
    <source>
        <dbReference type="Proteomes" id="UP001427805"/>
    </source>
</evidence>
<feature type="compositionally biased region" description="Basic and acidic residues" evidence="1">
    <location>
        <begin position="42"/>
        <end position="62"/>
    </location>
</feature>
<reference evidence="2 3" key="1">
    <citation type="submission" date="2024-05" db="EMBL/GenBank/DDBJ databases">
        <title>Sphingomonas sp. HF-S3 16S ribosomal RNA gene Genome sequencing and assembly.</title>
        <authorList>
            <person name="Lee H."/>
        </authorList>
    </citation>
    <scope>NUCLEOTIDE SEQUENCE [LARGE SCALE GENOMIC DNA]</scope>
    <source>
        <strain evidence="2 3">HF-S3</strain>
    </source>
</reference>
<keyword evidence="3" id="KW-1185">Reference proteome</keyword>